<comment type="caution">
    <text evidence="2">The sequence shown here is derived from an EMBL/GenBank/DDBJ whole genome shotgun (WGS) entry which is preliminary data.</text>
</comment>
<keyword evidence="3" id="KW-1185">Reference proteome</keyword>
<evidence type="ECO:0000313" key="2">
    <source>
        <dbReference type="EMBL" id="KAG5598386.1"/>
    </source>
</evidence>
<dbReference type="InterPro" id="IPR019616">
    <property type="entry name" value="Ycf54"/>
</dbReference>
<comment type="similarity">
    <text evidence="1">Belongs to the ycf54 family.</text>
</comment>
<reference evidence="2 3" key="1">
    <citation type="submission" date="2020-09" db="EMBL/GenBank/DDBJ databases">
        <title>De no assembly of potato wild relative species, Solanum commersonii.</title>
        <authorList>
            <person name="Cho K."/>
        </authorList>
    </citation>
    <scope>NUCLEOTIDE SEQUENCE [LARGE SCALE GENOMIC DNA]</scope>
    <source>
        <strain evidence="2">LZ3.2</strain>
        <tissue evidence="2">Leaf</tissue>
    </source>
</reference>
<dbReference type="InterPro" id="IPR038409">
    <property type="entry name" value="Ycf54-like_sf"/>
</dbReference>
<proteinExistence type="inferred from homology"/>
<dbReference type="PANTHER" id="PTHR35319">
    <property type="match status" value="1"/>
</dbReference>
<name>A0A9J5YDT6_SOLCO</name>
<evidence type="ECO:0000256" key="1">
    <source>
        <dbReference type="ARBA" id="ARBA00043978"/>
    </source>
</evidence>
<accession>A0A9J5YDT6</accession>
<evidence type="ECO:0008006" key="4">
    <source>
        <dbReference type="Google" id="ProtNLM"/>
    </source>
</evidence>
<dbReference type="OrthoDB" id="5200at2759"/>
<dbReference type="PANTHER" id="PTHR35319:SF2">
    <property type="entry name" value="YCF54"/>
    <property type="match status" value="1"/>
</dbReference>
<dbReference type="Pfam" id="PF10674">
    <property type="entry name" value="Ycf54"/>
    <property type="match status" value="1"/>
</dbReference>
<feature type="non-terminal residue" evidence="2">
    <location>
        <position position="1"/>
    </location>
</feature>
<protein>
    <recommendedName>
        <fullName evidence="4">Ycf54</fullName>
    </recommendedName>
</protein>
<dbReference type="AlphaFoldDB" id="A0A9J5YDT6"/>
<gene>
    <name evidence="2" type="ORF">H5410_029756</name>
</gene>
<dbReference type="Proteomes" id="UP000824120">
    <property type="component" value="Chromosome 6"/>
</dbReference>
<dbReference type="Gene3D" id="3.30.70.1860">
    <property type="entry name" value="Uncharacterised protein family Ycf54"/>
    <property type="match status" value="1"/>
</dbReference>
<dbReference type="EMBL" id="JACXVP010000006">
    <property type="protein sequence ID" value="KAG5598386.1"/>
    <property type="molecule type" value="Genomic_DNA"/>
</dbReference>
<organism evidence="2 3">
    <name type="scientific">Solanum commersonii</name>
    <name type="common">Commerson's wild potato</name>
    <name type="synonym">Commerson's nightshade</name>
    <dbReference type="NCBI Taxonomy" id="4109"/>
    <lineage>
        <taxon>Eukaryota</taxon>
        <taxon>Viridiplantae</taxon>
        <taxon>Streptophyta</taxon>
        <taxon>Embryophyta</taxon>
        <taxon>Tracheophyta</taxon>
        <taxon>Spermatophyta</taxon>
        <taxon>Magnoliopsida</taxon>
        <taxon>eudicotyledons</taxon>
        <taxon>Gunneridae</taxon>
        <taxon>Pentapetalae</taxon>
        <taxon>asterids</taxon>
        <taxon>lamiids</taxon>
        <taxon>Solanales</taxon>
        <taxon>Solanaceae</taxon>
        <taxon>Solanoideae</taxon>
        <taxon>Solaneae</taxon>
        <taxon>Solanum</taxon>
    </lineage>
</organism>
<sequence length="235" mass="27117">MSASTALNLASFCTSVVNSPTHCTHKPSLLLHGTQFSQSPNNTLFKNCSWKLSRTTKRAVAAVDSSDPAEKVFAHYPFSIYLNVDAGLLLHIQQETERKKYHFLVANAKFMLDEEEHFQEQMFERRRLYEERSMEPDFWLVVEPKFLDKFPNITKRLKRPAVALVSTNGPWITFMKLRLDRVLQESYEADSVEEALACTPVSIEFEKPEKWTAPYPKYESGWWDSFLPPGSQTSK</sequence>
<evidence type="ECO:0000313" key="3">
    <source>
        <dbReference type="Proteomes" id="UP000824120"/>
    </source>
</evidence>